<dbReference type="Proteomes" id="UP000008311">
    <property type="component" value="Unassembled WGS sequence"/>
</dbReference>
<accession>B9TG76</accession>
<comment type="similarity">
    <text evidence="1">Belongs to the aldose epimerase family.</text>
</comment>
<keyword evidence="2 4" id="KW-0413">Isomerase</keyword>
<name>B9TG76_RICCO</name>
<sequence>MHATRSLRQARMAARGLLRQDSLGSIYRVHSPDGDQNFPGALDVTVTYRLLRQRDEFRIEYRATTSAPTVLNLTNHVYLNLAGAAANTLADHRFQIDADRYLETDAMRIPTGTLLDVAGTPFDFRRAASVSERLPLVPGGFDHSLVLAKPAGAYARVATITGGGRRLVVGTSEPSVQLYTVNGFDGKEVGSEGVAYQRHGAFAFETQHLPDSPNHANFPSTALYPGQVFQSETRFHFGDD</sequence>
<dbReference type="STRING" id="3988.B9TG76"/>
<evidence type="ECO:0000313" key="5">
    <source>
        <dbReference type="Proteomes" id="UP000008311"/>
    </source>
</evidence>
<dbReference type="InterPro" id="IPR047215">
    <property type="entry name" value="Galactose_mutarotase-like"/>
</dbReference>
<proteinExistence type="inferred from homology"/>
<dbReference type="InterPro" id="IPR011013">
    <property type="entry name" value="Gal_mutarotase_sf_dom"/>
</dbReference>
<evidence type="ECO:0000256" key="2">
    <source>
        <dbReference type="ARBA" id="ARBA00023235"/>
    </source>
</evidence>
<keyword evidence="5" id="KW-1185">Reference proteome</keyword>
<dbReference type="InterPro" id="IPR008183">
    <property type="entry name" value="Aldose_1/G6P_1-epimerase"/>
</dbReference>
<dbReference type="InParanoid" id="B9TG76"/>
<dbReference type="InterPro" id="IPR014718">
    <property type="entry name" value="GH-type_carb-bd"/>
</dbReference>
<gene>
    <name evidence="4" type="ORF">RCOM_1893880</name>
</gene>
<dbReference type="GO" id="GO:0030246">
    <property type="term" value="F:carbohydrate binding"/>
    <property type="evidence" value="ECO:0007669"/>
    <property type="project" value="InterPro"/>
</dbReference>
<dbReference type="EMBL" id="EQ980427">
    <property type="protein sequence ID" value="EEF25139.1"/>
    <property type="molecule type" value="Genomic_DNA"/>
</dbReference>
<dbReference type="SUPFAM" id="SSF74650">
    <property type="entry name" value="Galactose mutarotase-like"/>
    <property type="match status" value="1"/>
</dbReference>
<dbReference type="PANTHER" id="PTHR10091">
    <property type="entry name" value="ALDOSE-1-EPIMERASE"/>
    <property type="match status" value="1"/>
</dbReference>
<organism evidence="4 5">
    <name type="scientific">Ricinus communis</name>
    <name type="common">Castor bean</name>
    <dbReference type="NCBI Taxonomy" id="3988"/>
    <lineage>
        <taxon>Eukaryota</taxon>
        <taxon>Viridiplantae</taxon>
        <taxon>Streptophyta</taxon>
        <taxon>Embryophyta</taxon>
        <taxon>Tracheophyta</taxon>
        <taxon>Spermatophyta</taxon>
        <taxon>Magnoliopsida</taxon>
        <taxon>eudicotyledons</taxon>
        <taxon>Gunneridae</taxon>
        <taxon>Pentapetalae</taxon>
        <taxon>rosids</taxon>
        <taxon>fabids</taxon>
        <taxon>Malpighiales</taxon>
        <taxon>Euphorbiaceae</taxon>
        <taxon>Acalyphoideae</taxon>
        <taxon>Acalypheae</taxon>
        <taxon>Ricinus</taxon>
    </lineage>
</organism>
<reference evidence="5" key="1">
    <citation type="journal article" date="2010" name="Nat. Biotechnol.">
        <title>Draft genome sequence of the oilseed species Ricinus communis.</title>
        <authorList>
            <person name="Chan A.P."/>
            <person name="Crabtree J."/>
            <person name="Zhao Q."/>
            <person name="Lorenzi H."/>
            <person name="Orvis J."/>
            <person name="Puiu D."/>
            <person name="Melake-Berhan A."/>
            <person name="Jones K.M."/>
            <person name="Redman J."/>
            <person name="Chen G."/>
            <person name="Cahoon E.B."/>
            <person name="Gedil M."/>
            <person name="Stanke M."/>
            <person name="Haas B.J."/>
            <person name="Wortman J.R."/>
            <person name="Fraser-Liggett C.M."/>
            <person name="Ravel J."/>
            <person name="Rabinowicz P.D."/>
        </authorList>
    </citation>
    <scope>NUCLEOTIDE SEQUENCE [LARGE SCALE GENOMIC DNA]</scope>
    <source>
        <strain evidence="5">cv. Hale</strain>
    </source>
</reference>
<dbReference type="GO" id="GO:0006006">
    <property type="term" value="P:glucose metabolic process"/>
    <property type="evidence" value="ECO:0000318"/>
    <property type="project" value="GO_Central"/>
</dbReference>
<dbReference type="CDD" id="cd09019">
    <property type="entry name" value="galactose_mutarotase_like"/>
    <property type="match status" value="1"/>
</dbReference>
<dbReference type="EC" id="5.1.3.3" evidence="4"/>
<dbReference type="eggNOG" id="KOG1604">
    <property type="taxonomic scope" value="Eukaryota"/>
</dbReference>
<keyword evidence="3" id="KW-0119">Carbohydrate metabolism</keyword>
<dbReference type="AlphaFoldDB" id="B9TG76"/>
<dbReference type="PANTHER" id="PTHR10091:SF49">
    <property type="entry name" value="ALDOSE 1-EPIMERASE"/>
    <property type="match status" value="1"/>
</dbReference>
<dbReference type="Gene3D" id="2.70.98.10">
    <property type="match status" value="1"/>
</dbReference>
<evidence type="ECO:0000313" key="4">
    <source>
        <dbReference type="EMBL" id="EEF25139.1"/>
    </source>
</evidence>
<protein>
    <submittedName>
        <fullName evidence="4">Aldose-1-epimerase, putative</fullName>
        <ecNumber evidence="4">5.1.3.3</ecNumber>
    </submittedName>
</protein>
<dbReference type="GO" id="GO:0004034">
    <property type="term" value="F:aldose 1-epimerase activity"/>
    <property type="evidence" value="ECO:0000318"/>
    <property type="project" value="GO_Central"/>
</dbReference>
<dbReference type="GO" id="GO:0033499">
    <property type="term" value="P:galactose catabolic process via UDP-galactose, Leloir pathway"/>
    <property type="evidence" value="ECO:0000318"/>
    <property type="project" value="GO_Central"/>
</dbReference>
<dbReference type="Pfam" id="PF01263">
    <property type="entry name" value="Aldose_epim"/>
    <property type="match status" value="1"/>
</dbReference>
<evidence type="ECO:0000256" key="1">
    <source>
        <dbReference type="ARBA" id="ARBA00006206"/>
    </source>
</evidence>
<evidence type="ECO:0000256" key="3">
    <source>
        <dbReference type="ARBA" id="ARBA00023277"/>
    </source>
</evidence>